<evidence type="ECO:0000256" key="3">
    <source>
        <dbReference type="ARBA" id="ARBA00008719"/>
    </source>
</evidence>
<name>Q9RQ58_BORTU</name>
<comment type="similarity">
    <text evidence="3">Belongs to the variable small protein (Vsp) family.</text>
</comment>
<dbReference type="InterPro" id="IPR036437">
    <property type="entry name" value="OspC-like_sf"/>
</dbReference>
<evidence type="ECO:0000256" key="9">
    <source>
        <dbReference type="SAM" id="SignalP"/>
    </source>
</evidence>
<keyword evidence="6" id="KW-0564">Palmitate</keyword>
<dbReference type="InterPro" id="IPR001800">
    <property type="entry name" value="Lipoprotein_OspC"/>
</dbReference>
<keyword evidence="4 9" id="KW-0732">Signal</keyword>
<feature type="signal peptide" evidence="9">
    <location>
        <begin position="1"/>
        <end position="23"/>
    </location>
</feature>
<evidence type="ECO:0000256" key="6">
    <source>
        <dbReference type="ARBA" id="ARBA00023139"/>
    </source>
</evidence>
<feature type="chain" id="PRO_5004331598" evidence="9">
    <location>
        <begin position="24"/>
        <end position="221"/>
    </location>
</feature>
<evidence type="ECO:0000256" key="4">
    <source>
        <dbReference type="ARBA" id="ARBA00022729"/>
    </source>
</evidence>
<dbReference type="EMBL" id="AF130139">
    <property type="protein sequence ID" value="AAD56755.1"/>
    <property type="molecule type" value="Genomic_DNA"/>
</dbReference>
<evidence type="ECO:0000256" key="7">
    <source>
        <dbReference type="ARBA" id="ARBA00023237"/>
    </source>
</evidence>
<keyword evidence="5" id="KW-0472">Membrane</keyword>
<dbReference type="AlphaFoldDB" id="Q9RQ58"/>
<reference evidence="10" key="1">
    <citation type="journal article" date="2000" name="Res. Microbiol.">
        <title>Antigenic variation of Borrelia turicatae Vsp surface lipoproteins occurs in vitro and generates novel serotypes.</title>
        <authorList>
            <person name="Ras N.M."/>
            <person name="Postic D."/>
            <person name="Ave P."/>
            <person name="Huerre M."/>
            <person name="Baranton G."/>
        </authorList>
    </citation>
    <scope>NUCLEOTIDE SEQUENCE</scope>
    <source>
        <strain evidence="10">Oz1</strain>
    </source>
</reference>
<dbReference type="SUPFAM" id="SSF63515">
    <property type="entry name" value="Outer surface protein C (OspC)"/>
    <property type="match status" value="1"/>
</dbReference>
<gene>
    <name evidence="10" type="primary">vspF</name>
</gene>
<evidence type="ECO:0000256" key="8">
    <source>
        <dbReference type="ARBA" id="ARBA00023288"/>
    </source>
</evidence>
<keyword evidence="8 10" id="KW-0449">Lipoprotein</keyword>
<protein>
    <submittedName>
        <fullName evidence="10">Outer surface membrane lipoprotein VspF</fullName>
    </submittedName>
</protein>
<dbReference type="GO" id="GO:0009279">
    <property type="term" value="C:cell outer membrane"/>
    <property type="evidence" value="ECO:0007669"/>
    <property type="project" value="UniProtKB-SubCell"/>
</dbReference>
<comment type="function">
    <text evidence="1">The Vlp and Vsp proteins are antigenically distinct proteins, only one vlp or vsp gene is transcriptionally active at any one time. Switching between these genes is a mechanism of host immune response evasion.</text>
</comment>
<dbReference type="Gene3D" id="1.20.120.240">
    <property type="entry name" value="Lipoprotein, type 6"/>
    <property type="match status" value="1"/>
</dbReference>
<accession>Q9RQ58</accession>
<dbReference type="Pfam" id="PF01441">
    <property type="entry name" value="Lipoprotein_6"/>
    <property type="match status" value="1"/>
</dbReference>
<evidence type="ECO:0000256" key="1">
    <source>
        <dbReference type="ARBA" id="ARBA00003932"/>
    </source>
</evidence>
<proteinExistence type="inferred from homology"/>
<evidence type="ECO:0000256" key="5">
    <source>
        <dbReference type="ARBA" id="ARBA00023136"/>
    </source>
</evidence>
<dbReference type="PROSITE" id="PS51257">
    <property type="entry name" value="PROKAR_LIPOPROTEIN"/>
    <property type="match status" value="1"/>
</dbReference>
<keyword evidence="7" id="KW-0998">Cell outer membrane</keyword>
<sequence length="221" mass="23375">MKRITLSALLMTLFLLMSCNNSGTSPKDGQAAKSDGTILDLATITKNIKDTVAFAKSVKEVHTLVKSIDELAKAIGKKIQNNGTLTDDGSTDKNTSLMSGVYSIVLDIDKKSKALSVLESFKEQILDEKIISFTTATKAFLDKLKSKHAELGVDQGAATKDNAQKAIDRVNKADGENGAKELGELNTAVDALLKAAEATVTSAINALSTPAKSESTKPSNT</sequence>
<evidence type="ECO:0000256" key="2">
    <source>
        <dbReference type="ARBA" id="ARBA00004459"/>
    </source>
</evidence>
<comment type="subcellular location">
    <subcellularLocation>
        <location evidence="2">Cell outer membrane</location>
        <topology evidence="2">Lipid-anchor</topology>
    </subcellularLocation>
</comment>
<organism evidence="10">
    <name type="scientific">Borrelia turicatae</name>
    <dbReference type="NCBI Taxonomy" id="142"/>
    <lineage>
        <taxon>Bacteria</taxon>
        <taxon>Pseudomonadati</taxon>
        <taxon>Spirochaetota</taxon>
        <taxon>Spirochaetia</taxon>
        <taxon>Spirochaetales</taxon>
        <taxon>Borreliaceae</taxon>
        <taxon>Borrelia</taxon>
    </lineage>
</organism>
<evidence type="ECO:0000313" key="10">
    <source>
        <dbReference type="EMBL" id="AAD56755.1"/>
    </source>
</evidence>